<dbReference type="SUPFAM" id="SSF47616">
    <property type="entry name" value="GST C-terminal domain-like"/>
    <property type="match status" value="1"/>
</dbReference>
<sequence length="52" mass="5684">VDHWLEFSARRLCGQSNLSSALGDLDNALALRTFLVGHSLTLADLCIWAALK</sequence>
<keyword evidence="1" id="KW-0472">Membrane</keyword>
<comment type="caution">
    <text evidence="2">The sequence shown here is derived from an EMBL/GenBank/DDBJ whole genome shotgun (WGS) entry which is preliminary data.</text>
</comment>
<name>A0ABD0P8Y6_CIRMR</name>
<evidence type="ECO:0000256" key="1">
    <source>
        <dbReference type="SAM" id="Phobius"/>
    </source>
</evidence>
<dbReference type="AlphaFoldDB" id="A0ABD0P8Y6"/>
<evidence type="ECO:0000313" key="3">
    <source>
        <dbReference type="Proteomes" id="UP001529510"/>
    </source>
</evidence>
<protein>
    <submittedName>
        <fullName evidence="2">Uncharacterized protein</fullName>
    </submittedName>
</protein>
<feature type="transmembrane region" description="Helical" evidence="1">
    <location>
        <begin position="29"/>
        <end position="51"/>
    </location>
</feature>
<reference evidence="2 3" key="1">
    <citation type="submission" date="2024-05" db="EMBL/GenBank/DDBJ databases">
        <title>Genome sequencing and assembly of Indian major carp, Cirrhinus mrigala (Hamilton, 1822).</title>
        <authorList>
            <person name="Mohindra V."/>
            <person name="Chowdhury L.M."/>
            <person name="Lal K."/>
            <person name="Jena J.K."/>
        </authorList>
    </citation>
    <scope>NUCLEOTIDE SEQUENCE [LARGE SCALE GENOMIC DNA]</scope>
    <source>
        <strain evidence="2">CM1030</strain>
        <tissue evidence="2">Blood</tissue>
    </source>
</reference>
<dbReference type="InterPro" id="IPR036282">
    <property type="entry name" value="Glutathione-S-Trfase_C_sf"/>
</dbReference>
<dbReference type="Proteomes" id="UP001529510">
    <property type="component" value="Unassembled WGS sequence"/>
</dbReference>
<dbReference type="Gene3D" id="1.20.1050.130">
    <property type="match status" value="1"/>
</dbReference>
<proteinExistence type="predicted"/>
<gene>
    <name evidence="2" type="ORF">M9458_035035</name>
</gene>
<evidence type="ECO:0000313" key="2">
    <source>
        <dbReference type="EMBL" id="KAL0170439.1"/>
    </source>
</evidence>
<feature type="non-terminal residue" evidence="2">
    <location>
        <position position="1"/>
    </location>
</feature>
<keyword evidence="3" id="KW-1185">Reference proteome</keyword>
<keyword evidence="1" id="KW-0812">Transmembrane</keyword>
<organism evidence="2 3">
    <name type="scientific">Cirrhinus mrigala</name>
    <name type="common">Mrigala</name>
    <dbReference type="NCBI Taxonomy" id="683832"/>
    <lineage>
        <taxon>Eukaryota</taxon>
        <taxon>Metazoa</taxon>
        <taxon>Chordata</taxon>
        <taxon>Craniata</taxon>
        <taxon>Vertebrata</taxon>
        <taxon>Euteleostomi</taxon>
        <taxon>Actinopterygii</taxon>
        <taxon>Neopterygii</taxon>
        <taxon>Teleostei</taxon>
        <taxon>Ostariophysi</taxon>
        <taxon>Cypriniformes</taxon>
        <taxon>Cyprinidae</taxon>
        <taxon>Labeoninae</taxon>
        <taxon>Labeonini</taxon>
        <taxon>Cirrhinus</taxon>
    </lineage>
</organism>
<keyword evidence="1" id="KW-1133">Transmembrane helix</keyword>
<accession>A0ABD0P8Y6</accession>
<feature type="non-terminal residue" evidence="2">
    <location>
        <position position="52"/>
    </location>
</feature>
<dbReference type="EMBL" id="JAMKFB020000017">
    <property type="protein sequence ID" value="KAL0170439.1"/>
    <property type="molecule type" value="Genomic_DNA"/>
</dbReference>